<name>A0A0N4U3J1_DRAME</name>
<dbReference type="WBParaSite" id="DME_0000129601-mRNA-1">
    <property type="protein sequence ID" value="DME_0000129601-mRNA-1"/>
    <property type="gene ID" value="DME_0000129601"/>
</dbReference>
<reference evidence="5" key="1">
    <citation type="submission" date="2017-02" db="UniProtKB">
        <authorList>
            <consortium name="WormBaseParasite"/>
        </authorList>
    </citation>
    <scope>IDENTIFICATION</scope>
</reference>
<dbReference type="Proteomes" id="UP000038040">
    <property type="component" value="Unplaced"/>
</dbReference>
<dbReference type="OrthoDB" id="5872270at2759"/>
<evidence type="ECO:0000313" key="2">
    <source>
        <dbReference type="EMBL" id="VDN55683.1"/>
    </source>
</evidence>
<accession>A0A0N4U3J1</accession>
<keyword evidence="1" id="KW-0812">Transmembrane</keyword>
<protein>
    <submittedName>
        <fullName evidence="5">Transmembrane protein</fullName>
    </submittedName>
</protein>
<keyword evidence="4" id="KW-1185">Reference proteome</keyword>
<keyword evidence="1" id="KW-0472">Membrane</keyword>
<sequence length="144" mass="15608">MAYDPRRSSINANIKHSLCNEARGSLSSQVKCPLQGPLNPPKRSSATSTGGQLFLCLIGSLLSFSICIWLTVFSQDVQWRRFLFAGGAALCALLFAMLAIQTVRKAKQVPTEEVIPNLAHRRSTIARSARKSICSGTTQEGTSP</sequence>
<feature type="transmembrane region" description="Helical" evidence="1">
    <location>
        <begin position="79"/>
        <end position="100"/>
    </location>
</feature>
<evidence type="ECO:0000256" key="1">
    <source>
        <dbReference type="SAM" id="Phobius"/>
    </source>
</evidence>
<evidence type="ECO:0000313" key="3">
    <source>
        <dbReference type="Proteomes" id="UP000038040"/>
    </source>
</evidence>
<feature type="transmembrane region" description="Helical" evidence="1">
    <location>
        <begin position="53"/>
        <end position="73"/>
    </location>
</feature>
<evidence type="ECO:0000313" key="4">
    <source>
        <dbReference type="Proteomes" id="UP000274756"/>
    </source>
</evidence>
<organism evidence="3 5">
    <name type="scientific">Dracunculus medinensis</name>
    <name type="common">Guinea worm</name>
    <dbReference type="NCBI Taxonomy" id="318479"/>
    <lineage>
        <taxon>Eukaryota</taxon>
        <taxon>Metazoa</taxon>
        <taxon>Ecdysozoa</taxon>
        <taxon>Nematoda</taxon>
        <taxon>Chromadorea</taxon>
        <taxon>Rhabditida</taxon>
        <taxon>Spirurina</taxon>
        <taxon>Dracunculoidea</taxon>
        <taxon>Dracunculidae</taxon>
        <taxon>Dracunculus</taxon>
    </lineage>
</organism>
<dbReference type="AlphaFoldDB" id="A0A0N4U3J1"/>
<reference evidence="2 4" key="2">
    <citation type="submission" date="2018-11" db="EMBL/GenBank/DDBJ databases">
        <authorList>
            <consortium name="Pathogen Informatics"/>
        </authorList>
    </citation>
    <scope>NUCLEOTIDE SEQUENCE [LARGE SCALE GENOMIC DNA]</scope>
</reference>
<dbReference type="EMBL" id="UYYG01001153">
    <property type="protein sequence ID" value="VDN55683.1"/>
    <property type="molecule type" value="Genomic_DNA"/>
</dbReference>
<proteinExistence type="predicted"/>
<evidence type="ECO:0000313" key="5">
    <source>
        <dbReference type="WBParaSite" id="DME_0000129601-mRNA-1"/>
    </source>
</evidence>
<gene>
    <name evidence="2" type="ORF">DME_LOCUS5656</name>
</gene>
<keyword evidence="1" id="KW-1133">Transmembrane helix</keyword>
<dbReference type="Proteomes" id="UP000274756">
    <property type="component" value="Unassembled WGS sequence"/>
</dbReference>